<comment type="caution">
    <text evidence="1">The sequence shown here is derived from an EMBL/GenBank/DDBJ whole genome shotgun (WGS) entry which is preliminary data.</text>
</comment>
<evidence type="ECO:0000313" key="2">
    <source>
        <dbReference type="Proteomes" id="UP001430953"/>
    </source>
</evidence>
<proteinExistence type="predicted"/>
<dbReference type="AlphaFoldDB" id="A0AAW2EC98"/>
<sequence>MRTPPTKFSPVLSLLSALHGSRTRSAVWPDAHHASSRTLAAVAAERQAIIAGQCTSCRVYILHQQKEKKTHLNLKNALLMMKIKRSVFITKDKLLNFGKAEKRHVEL</sequence>
<dbReference type="EMBL" id="JADYXP020000025">
    <property type="protein sequence ID" value="KAL0101028.1"/>
    <property type="molecule type" value="Genomic_DNA"/>
</dbReference>
<protein>
    <recommendedName>
        <fullName evidence="3">Secreted protein</fullName>
    </recommendedName>
</protein>
<dbReference type="Proteomes" id="UP001430953">
    <property type="component" value="Unassembled WGS sequence"/>
</dbReference>
<gene>
    <name evidence="1" type="ORF">PUN28_019447</name>
</gene>
<organism evidence="1 2">
    <name type="scientific">Cardiocondyla obscurior</name>
    <dbReference type="NCBI Taxonomy" id="286306"/>
    <lineage>
        <taxon>Eukaryota</taxon>
        <taxon>Metazoa</taxon>
        <taxon>Ecdysozoa</taxon>
        <taxon>Arthropoda</taxon>
        <taxon>Hexapoda</taxon>
        <taxon>Insecta</taxon>
        <taxon>Pterygota</taxon>
        <taxon>Neoptera</taxon>
        <taxon>Endopterygota</taxon>
        <taxon>Hymenoptera</taxon>
        <taxon>Apocrita</taxon>
        <taxon>Aculeata</taxon>
        <taxon>Formicoidea</taxon>
        <taxon>Formicidae</taxon>
        <taxon>Myrmicinae</taxon>
        <taxon>Cardiocondyla</taxon>
    </lineage>
</organism>
<evidence type="ECO:0000313" key="1">
    <source>
        <dbReference type="EMBL" id="KAL0101028.1"/>
    </source>
</evidence>
<name>A0AAW2EC98_9HYME</name>
<evidence type="ECO:0008006" key="3">
    <source>
        <dbReference type="Google" id="ProtNLM"/>
    </source>
</evidence>
<keyword evidence="2" id="KW-1185">Reference proteome</keyword>
<reference evidence="1 2" key="1">
    <citation type="submission" date="2023-03" db="EMBL/GenBank/DDBJ databases">
        <title>High recombination rates correlate with genetic variation in Cardiocondyla obscurior ants.</title>
        <authorList>
            <person name="Errbii M."/>
        </authorList>
    </citation>
    <scope>NUCLEOTIDE SEQUENCE [LARGE SCALE GENOMIC DNA]</scope>
    <source>
        <strain evidence="1">Alpha-2009</strain>
        <tissue evidence="1">Whole body</tissue>
    </source>
</reference>
<accession>A0AAW2EC98</accession>